<dbReference type="SUPFAM" id="SSF48452">
    <property type="entry name" value="TPR-like"/>
    <property type="match status" value="3"/>
</dbReference>
<evidence type="ECO:0000256" key="1">
    <source>
        <dbReference type="ARBA" id="ARBA00022737"/>
    </source>
</evidence>
<keyword evidence="1" id="KW-0677">Repeat</keyword>
<feature type="compositionally biased region" description="Basic residues" evidence="3">
    <location>
        <begin position="10"/>
        <end position="22"/>
    </location>
</feature>
<feature type="region of interest" description="Disordered" evidence="3">
    <location>
        <begin position="1"/>
        <end position="22"/>
    </location>
</feature>
<dbReference type="PANTHER" id="PTHR45586:SF1">
    <property type="entry name" value="LIPOPOLYSACCHARIDE ASSEMBLY PROTEIN B"/>
    <property type="match status" value="1"/>
</dbReference>
<dbReference type="Pfam" id="PF14559">
    <property type="entry name" value="TPR_19"/>
    <property type="match status" value="1"/>
</dbReference>
<dbReference type="InterPro" id="IPR019734">
    <property type="entry name" value="TPR_rpt"/>
</dbReference>
<evidence type="ECO:0000313" key="5">
    <source>
        <dbReference type="Proteomes" id="UP000308038"/>
    </source>
</evidence>
<dbReference type="InterPro" id="IPR051012">
    <property type="entry name" value="CellSynth/LPSAsmb/PSIAsmb"/>
</dbReference>
<dbReference type="Proteomes" id="UP000308038">
    <property type="component" value="Unassembled WGS sequence"/>
</dbReference>
<reference evidence="4 5" key="1">
    <citation type="submission" date="2019-04" db="EMBL/GenBank/DDBJ databases">
        <title>Microbes associate with the intestines of laboratory mice.</title>
        <authorList>
            <person name="Navarre W."/>
            <person name="Wong E."/>
            <person name="Huang K.C."/>
            <person name="Tropini C."/>
            <person name="Ng K."/>
            <person name="Yu B."/>
        </authorList>
    </citation>
    <scope>NUCLEOTIDE SEQUENCE [LARGE SCALE GENOMIC DNA]</scope>
    <source>
        <strain evidence="4 5">NM83_B4-11</strain>
    </source>
</reference>
<dbReference type="PANTHER" id="PTHR45586">
    <property type="entry name" value="TPR REPEAT-CONTAINING PROTEIN PA4667"/>
    <property type="match status" value="1"/>
</dbReference>
<keyword evidence="5" id="KW-1185">Reference proteome</keyword>
<dbReference type="Gene3D" id="1.25.40.10">
    <property type="entry name" value="Tetratricopeptide repeat domain"/>
    <property type="match status" value="3"/>
</dbReference>
<dbReference type="RefSeq" id="WP_136450498.1">
    <property type="nucleotide sequence ID" value="NZ_SSTI01000001.1"/>
</dbReference>
<evidence type="ECO:0000256" key="3">
    <source>
        <dbReference type="SAM" id="MobiDB-lite"/>
    </source>
</evidence>
<keyword evidence="2" id="KW-0802">TPR repeat</keyword>
<evidence type="ECO:0000256" key="2">
    <source>
        <dbReference type="ARBA" id="ARBA00022803"/>
    </source>
</evidence>
<proteinExistence type="predicted"/>
<dbReference type="EMBL" id="SSTI01000001">
    <property type="protein sequence ID" value="THG42160.1"/>
    <property type="molecule type" value="Genomic_DNA"/>
</dbReference>
<protein>
    <submittedName>
        <fullName evidence="4">Tetratricopeptide repeat protein</fullName>
    </submittedName>
</protein>
<dbReference type="SMART" id="SM00028">
    <property type="entry name" value="TPR"/>
    <property type="match status" value="4"/>
</dbReference>
<sequence>MHEVSARYPMLRRRRRRSTGTRSRVRVVSRRVVAVLLLAALVLGGLVMLARRASAPDPARAYADGIAALKRGNYSAARNHALVAVTGSEQARSNVLLGQVDLLMENGAAAEAAFSRAVSAGMPAGQVRHLFAEAYLLQGDADRALATAGRVAGAFAADGQRVRARALAANGDPAAASALLIAVTRANPRDSKAFSDLARLRMDAGDVLGAEAAARAALTIDPSNLSAIVTAGQVIRSRYGLVAALPWFARALEADAYYYPALIEYAATAGDAGRYAIMLEASRKALAARPGNVPALYLQAVLAARAGKRDLARAMLSKIGDAGVEVPGVVMLAGLLAYADGAYEQAVVSFREIVGRQPMNLVARRLLGASLLRSSDVRGALDILRPMALRADADSYTLMLVARAFEANGERDWAARYLDRASRPTIGEPAPFASDTGVAAAAAAVAREPEDPALAVTYVRSLLEEGDPGAAVRAAEAVANVSPGAADAQSLAGDARAATNQWAAAMERYRLAADLRFDGPVLLRLSEATARTGRLRDGAAALTLYLSQNPQALPAYRLLANLQVASGEWESAAATLETLRGAGAQRDAFVLAQLARAHTEAGDPRTGLSFARRAYALLPMNPGVADAYGWALYETGDLEGAGQLLAKAVALAPDAPEVRWHQAQVLAEAGDKAAAQRLLRQLLGDARFSQRAAAQALLRAISG</sequence>
<evidence type="ECO:0000313" key="4">
    <source>
        <dbReference type="EMBL" id="THG42160.1"/>
    </source>
</evidence>
<dbReference type="InterPro" id="IPR011990">
    <property type="entry name" value="TPR-like_helical_dom_sf"/>
</dbReference>
<gene>
    <name evidence="4" type="ORF">E5988_01515</name>
</gene>
<comment type="caution">
    <text evidence="4">The sequence shown here is derived from an EMBL/GenBank/DDBJ whole genome shotgun (WGS) entry which is preliminary data.</text>
</comment>
<accession>A0ABY2QMI1</accession>
<organism evidence="4 5">
    <name type="scientific">Sphingomonas olei</name>
    <dbReference type="NCBI Taxonomy" id="1886787"/>
    <lineage>
        <taxon>Bacteria</taxon>
        <taxon>Pseudomonadati</taxon>
        <taxon>Pseudomonadota</taxon>
        <taxon>Alphaproteobacteria</taxon>
        <taxon>Sphingomonadales</taxon>
        <taxon>Sphingomonadaceae</taxon>
        <taxon>Sphingomonas</taxon>
    </lineage>
</organism>
<name>A0ABY2QMI1_9SPHN</name>
<dbReference type="Pfam" id="PF13432">
    <property type="entry name" value="TPR_16"/>
    <property type="match status" value="2"/>
</dbReference>